<dbReference type="Gene3D" id="2.170.140.10">
    <property type="entry name" value="Chitin binding domain"/>
    <property type="match status" value="2"/>
</dbReference>
<name>V3ZHB3_LOTGI</name>
<dbReference type="OMA" id="ANCNEID"/>
<dbReference type="RefSeq" id="XP_009058644.1">
    <property type="nucleotide sequence ID" value="XM_009060396.1"/>
</dbReference>
<evidence type="ECO:0000256" key="4">
    <source>
        <dbReference type="ARBA" id="ARBA00023157"/>
    </source>
</evidence>
<dbReference type="InterPro" id="IPR002557">
    <property type="entry name" value="Chitin-bd_dom"/>
</dbReference>
<proteinExistence type="predicted"/>
<dbReference type="HOGENOM" id="CLU_1827503_0_0_1"/>
<dbReference type="GO" id="GO:0005576">
    <property type="term" value="C:extracellular region"/>
    <property type="evidence" value="ECO:0007669"/>
    <property type="project" value="InterPro"/>
</dbReference>
<protein>
    <recommendedName>
        <fullName evidence="6">Chitin-binding type-2 domain-containing protein</fullName>
    </recommendedName>
</protein>
<dbReference type="PANTHER" id="PTHR23301">
    <property type="entry name" value="CHITIN BINDING PERITROPHIN-A"/>
    <property type="match status" value="1"/>
</dbReference>
<keyword evidence="2" id="KW-0732">Signal</keyword>
<accession>V3ZHB3</accession>
<sequence>MHACLAKITKLYNLYLIRHIVLHSECINSCSVGTALGIYAICGSCVDYVTCIGATAIPQTCTGGLIFDAVSGSCNTVERAPAECTEDCVGVSAAGLFPKCQDCSRWFICAQNVASEQICAPGLYFDITSQTCALATQTTCG</sequence>
<gene>
    <name evidence="7" type="ORF">LOTGIDRAFT_123018</name>
</gene>
<organism evidence="7 8">
    <name type="scientific">Lottia gigantea</name>
    <name type="common">Giant owl limpet</name>
    <dbReference type="NCBI Taxonomy" id="225164"/>
    <lineage>
        <taxon>Eukaryota</taxon>
        <taxon>Metazoa</taxon>
        <taxon>Spiralia</taxon>
        <taxon>Lophotrochozoa</taxon>
        <taxon>Mollusca</taxon>
        <taxon>Gastropoda</taxon>
        <taxon>Patellogastropoda</taxon>
        <taxon>Lottioidea</taxon>
        <taxon>Lottiidae</taxon>
        <taxon>Lottia</taxon>
    </lineage>
</organism>
<dbReference type="AlphaFoldDB" id="V3ZHB3"/>
<keyword evidence="3" id="KW-0677">Repeat</keyword>
<keyword evidence="8" id="KW-1185">Reference proteome</keyword>
<evidence type="ECO:0000313" key="8">
    <source>
        <dbReference type="Proteomes" id="UP000030746"/>
    </source>
</evidence>
<keyword evidence="4" id="KW-1015">Disulfide bond</keyword>
<dbReference type="Proteomes" id="UP000030746">
    <property type="component" value="Unassembled WGS sequence"/>
</dbReference>
<dbReference type="KEGG" id="lgi:LOTGIDRAFT_123018"/>
<dbReference type="OrthoDB" id="6020543at2759"/>
<dbReference type="InterPro" id="IPR051940">
    <property type="entry name" value="Chitin_bind-dev_reg"/>
</dbReference>
<evidence type="ECO:0000259" key="6">
    <source>
        <dbReference type="PROSITE" id="PS50940"/>
    </source>
</evidence>
<dbReference type="EMBL" id="KB202367">
    <property type="protein sequence ID" value="ESO90648.1"/>
    <property type="molecule type" value="Genomic_DNA"/>
</dbReference>
<dbReference type="GeneID" id="20232183"/>
<evidence type="ECO:0000313" key="7">
    <source>
        <dbReference type="EMBL" id="ESO90648.1"/>
    </source>
</evidence>
<dbReference type="PROSITE" id="PS50940">
    <property type="entry name" value="CHIT_BIND_II"/>
    <property type="match status" value="2"/>
</dbReference>
<keyword evidence="5" id="KW-0325">Glycoprotein</keyword>
<dbReference type="SMART" id="SM00494">
    <property type="entry name" value="ChtBD2"/>
    <property type="match status" value="2"/>
</dbReference>
<evidence type="ECO:0000256" key="5">
    <source>
        <dbReference type="ARBA" id="ARBA00023180"/>
    </source>
</evidence>
<evidence type="ECO:0000256" key="3">
    <source>
        <dbReference type="ARBA" id="ARBA00022737"/>
    </source>
</evidence>
<keyword evidence="1" id="KW-0147">Chitin-binding</keyword>
<dbReference type="CTD" id="20232183"/>
<dbReference type="SUPFAM" id="SSF57625">
    <property type="entry name" value="Invertebrate chitin-binding proteins"/>
    <property type="match status" value="2"/>
</dbReference>
<feature type="domain" description="Chitin-binding type-2" evidence="6">
    <location>
        <begin position="27"/>
        <end position="84"/>
    </location>
</feature>
<feature type="domain" description="Chitin-binding type-2" evidence="6">
    <location>
        <begin position="85"/>
        <end position="141"/>
    </location>
</feature>
<evidence type="ECO:0000256" key="2">
    <source>
        <dbReference type="ARBA" id="ARBA00022729"/>
    </source>
</evidence>
<reference evidence="7 8" key="1">
    <citation type="journal article" date="2013" name="Nature">
        <title>Insights into bilaterian evolution from three spiralian genomes.</title>
        <authorList>
            <person name="Simakov O."/>
            <person name="Marletaz F."/>
            <person name="Cho S.J."/>
            <person name="Edsinger-Gonzales E."/>
            <person name="Havlak P."/>
            <person name="Hellsten U."/>
            <person name="Kuo D.H."/>
            <person name="Larsson T."/>
            <person name="Lv J."/>
            <person name="Arendt D."/>
            <person name="Savage R."/>
            <person name="Osoegawa K."/>
            <person name="de Jong P."/>
            <person name="Grimwood J."/>
            <person name="Chapman J.A."/>
            <person name="Shapiro H."/>
            <person name="Aerts A."/>
            <person name="Otillar R.P."/>
            <person name="Terry A.Y."/>
            <person name="Boore J.L."/>
            <person name="Grigoriev I.V."/>
            <person name="Lindberg D.R."/>
            <person name="Seaver E.C."/>
            <person name="Weisblat D.A."/>
            <person name="Putnam N.H."/>
            <person name="Rokhsar D.S."/>
        </authorList>
    </citation>
    <scope>NUCLEOTIDE SEQUENCE [LARGE SCALE GENOMIC DNA]</scope>
</reference>
<dbReference type="Pfam" id="PF01607">
    <property type="entry name" value="CBM_14"/>
    <property type="match status" value="2"/>
</dbReference>
<dbReference type="InterPro" id="IPR036508">
    <property type="entry name" value="Chitin-bd_dom_sf"/>
</dbReference>
<dbReference type="GO" id="GO:0008061">
    <property type="term" value="F:chitin binding"/>
    <property type="evidence" value="ECO:0007669"/>
    <property type="project" value="UniProtKB-KW"/>
</dbReference>
<evidence type="ECO:0000256" key="1">
    <source>
        <dbReference type="ARBA" id="ARBA00022669"/>
    </source>
</evidence>
<dbReference type="PANTHER" id="PTHR23301:SF0">
    <property type="entry name" value="CHITIN-BINDING TYPE-2 DOMAIN-CONTAINING PROTEIN-RELATED"/>
    <property type="match status" value="1"/>
</dbReference>